<proteinExistence type="predicted"/>
<dbReference type="EMBL" id="BART01009782">
    <property type="protein sequence ID" value="GAG80884.1"/>
    <property type="molecule type" value="Genomic_DNA"/>
</dbReference>
<comment type="caution">
    <text evidence="1">The sequence shown here is derived from an EMBL/GenBank/DDBJ whole genome shotgun (WGS) entry which is preliminary data.</text>
</comment>
<protein>
    <submittedName>
        <fullName evidence="1">Uncharacterized protein</fullName>
    </submittedName>
</protein>
<name>X1AG22_9ZZZZ</name>
<reference evidence="1" key="1">
    <citation type="journal article" date="2014" name="Front. Microbiol.">
        <title>High frequency of phylogenetically diverse reductive dehalogenase-homologous genes in deep subseafloor sedimentary metagenomes.</title>
        <authorList>
            <person name="Kawai M."/>
            <person name="Futagami T."/>
            <person name="Toyoda A."/>
            <person name="Takaki Y."/>
            <person name="Nishi S."/>
            <person name="Hori S."/>
            <person name="Arai W."/>
            <person name="Tsubouchi T."/>
            <person name="Morono Y."/>
            <person name="Uchiyama I."/>
            <person name="Ito T."/>
            <person name="Fujiyama A."/>
            <person name="Inagaki F."/>
            <person name="Takami H."/>
        </authorList>
    </citation>
    <scope>NUCLEOTIDE SEQUENCE</scope>
    <source>
        <strain evidence="1">Expedition CK06-06</strain>
    </source>
</reference>
<dbReference type="AlphaFoldDB" id="X1AG22"/>
<gene>
    <name evidence="1" type="ORF">S01H4_21565</name>
</gene>
<organism evidence="1">
    <name type="scientific">marine sediment metagenome</name>
    <dbReference type="NCBI Taxonomy" id="412755"/>
    <lineage>
        <taxon>unclassified sequences</taxon>
        <taxon>metagenomes</taxon>
        <taxon>ecological metagenomes</taxon>
    </lineage>
</organism>
<evidence type="ECO:0000313" key="1">
    <source>
        <dbReference type="EMBL" id="GAG80884.1"/>
    </source>
</evidence>
<accession>X1AG22</accession>
<sequence length="48" mass="5207">MPEALEEGILQTENAKWTAVKGKQILLTIVFDAPSKGAAEEMLLAVHN</sequence>